<gene>
    <name evidence="2" type="ORF">HNQ86_000276</name>
</gene>
<dbReference type="Proteomes" id="UP000560000">
    <property type="component" value="Unassembled WGS sequence"/>
</dbReference>
<proteinExistence type="predicted"/>
<name>A0A841KJX6_9GAMM</name>
<feature type="transmembrane region" description="Helical" evidence="1">
    <location>
        <begin position="235"/>
        <end position="255"/>
    </location>
</feature>
<sequence>MLGTSVRCYGPSLHRGRVSGILLRWELATILSAGSTVAKAAFLMFRSRGMRTNNPVLRDKTFQGLFADGERMTMNGTVAKTGLLLVLSMVSAYWTWNRFDTALAGGQVETAIASITPFLWGGLLVGFALAMVTVFKKSWAGVTAPLYAIAEGFALGGISAFFEMRYHGIVFQAVGLTFGVLAVMLVAYRAGWIRVTDKFRMGVVGATGAIMLLYLVDIGLRAFTSMPGIGFIHESGVLGIGFSLLVVGLAALNLVLDFDMIDQATAQGAPKYMEWYGAFALMVTLVWLYMEILRLLSKARR</sequence>
<dbReference type="AlphaFoldDB" id="A0A841KJX6"/>
<dbReference type="PIRSF" id="PIRSF009160">
    <property type="entry name" value="UCP009160"/>
    <property type="match status" value="1"/>
</dbReference>
<feature type="transmembrane region" description="Helical" evidence="1">
    <location>
        <begin position="169"/>
        <end position="190"/>
    </location>
</feature>
<dbReference type="Pfam" id="PF12811">
    <property type="entry name" value="BaxI_1"/>
    <property type="match status" value="1"/>
</dbReference>
<feature type="transmembrane region" description="Helical" evidence="1">
    <location>
        <begin position="275"/>
        <end position="296"/>
    </location>
</feature>
<feature type="transmembrane region" description="Helical" evidence="1">
    <location>
        <begin position="202"/>
        <end position="223"/>
    </location>
</feature>
<evidence type="ECO:0000256" key="1">
    <source>
        <dbReference type="SAM" id="Phobius"/>
    </source>
</evidence>
<keyword evidence="1" id="KW-0472">Membrane</keyword>
<feature type="transmembrane region" description="Helical" evidence="1">
    <location>
        <begin position="108"/>
        <end position="132"/>
    </location>
</feature>
<organism evidence="2 3">
    <name type="scientific">Oleiagrimonas soli</name>
    <dbReference type="NCBI Taxonomy" id="1543381"/>
    <lineage>
        <taxon>Bacteria</taxon>
        <taxon>Pseudomonadati</taxon>
        <taxon>Pseudomonadota</taxon>
        <taxon>Gammaproteobacteria</taxon>
        <taxon>Lysobacterales</taxon>
        <taxon>Rhodanobacteraceae</taxon>
        <taxon>Oleiagrimonas</taxon>
    </lineage>
</organism>
<keyword evidence="1" id="KW-0812">Transmembrane</keyword>
<feature type="transmembrane region" description="Helical" evidence="1">
    <location>
        <begin position="144"/>
        <end position="162"/>
    </location>
</feature>
<dbReference type="PANTHER" id="PTHR41282:SF1">
    <property type="entry name" value="CONSERVED TRANSMEMBRANE PROTEIN-RELATED"/>
    <property type="match status" value="1"/>
</dbReference>
<dbReference type="EMBL" id="JACHET010000001">
    <property type="protein sequence ID" value="MBB6182931.1"/>
    <property type="molecule type" value="Genomic_DNA"/>
</dbReference>
<keyword evidence="1" id="KW-1133">Transmembrane helix</keyword>
<accession>A0A841KJX6</accession>
<reference evidence="2 3" key="1">
    <citation type="submission" date="2020-08" db="EMBL/GenBank/DDBJ databases">
        <title>Genomic Encyclopedia of Type Strains, Phase IV (KMG-IV): sequencing the most valuable type-strain genomes for metagenomic binning, comparative biology and taxonomic classification.</title>
        <authorList>
            <person name="Goeker M."/>
        </authorList>
    </citation>
    <scope>NUCLEOTIDE SEQUENCE [LARGE SCALE GENOMIC DNA]</scope>
    <source>
        <strain evidence="2 3">DSM 107085</strain>
    </source>
</reference>
<feature type="transmembrane region" description="Helical" evidence="1">
    <location>
        <begin position="78"/>
        <end position="96"/>
    </location>
</feature>
<evidence type="ECO:0000313" key="3">
    <source>
        <dbReference type="Proteomes" id="UP000560000"/>
    </source>
</evidence>
<feature type="transmembrane region" description="Helical" evidence="1">
    <location>
        <begin position="21"/>
        <end position="45"/>
    </location>
</feature>
<dbReference type="PANTHER" id="PTHR41282">
    <property type="entry name" value="CONSERVED TRANSMEMBRANE PROTEIN-RELATED"/>
    <property type="match status" value="1"/>
</dbReference>
<evidence type="ECO:0000313" key="2">
    <source>
        <dbReference type="EMBL" id="MBB6182931.1"/>
    </source>
</evidence>
<dbReference type="InterPro" id="IPR010539">
    <property type="entry name" value="BaxI_1-like"/>
</dbReference>
<comment type="caution">
    <text evidence="2">The sequence shown here is derived from an EMBL/GenBank/DDBJ whole genome shotgun (WGS) entry which is preliminary data.</text>
</comment>
<protein>
    <submittedName>
        <fullName evidence="2">Putative YccA/Bax inhibitor family protein</fullName>
    </submittedName>
</protein>